<name>A0AAV7JAB6_COTGL</name>
<evidence type="ECO:0000256" key="1">
    <source>
        <dbReference type="SAM" id="Phobius"/>
    </source>
</evidence>
<keyword evidence="1" id="KW-0472">Membrane</keyword>
<sequence>MRGRIPRMHNVPHETLEEASVTSASLICTLNVFHPRSQFSLTANWQTAIHPNDLGPCRPLTELRLVAALYTRICLLFVGIFTGLGYEIT</sequence>
<reference evidence="2 3" key="1">
    <citation type="journal article" date="2021" name="J. Hered.">
        <title>A chromosome-level genome assembly of the parasitoid wasp, Cotesia glomerata (Hymenoptera: Braconidae).</title>
        <authorList>
            <person name="Pinto B.J."/>
            <person name="Weis J.J."/>
            <person name="Gamble T."/>
            <person name="Ode P.J."/>
            <person name="Paul R."/>
            <person name="Zaspel J.M."/>
        </authorList>
    </citation>
    <scope>NUCLEOTIDE SEQUENCE [LARGE SCALE GENOMIC DNA]</scope>
    <source>
        <strain evidence="2">CgM1</strain>
    </source>
</reference>
<protein>
    <submittedName>
        <fullName evidence="2">Uncharacterized protein</fullName>
    </submittedName>
</protein>
<evidence type="ECO:0000313" key="2">
    <source>
        <dbReference type="EMBL" id="KAH0569166.1"/>
    </source>
</evidence>
<organism evidence="2 3">
    <name type="scientific">Cotesia glomerata</name>
    <name type="common">Lepidopteran parasitic wasp</name>
    <name type="synonym">Apanteles glomeratus</name>
    <dbReference type="NCBI Taxonomy" id="32391"/>
    <lineage>
        <taxon>Eukaryota</taxon>
        <taxon>Metazoa</taxon>
        <taxon>Ecdysozoa</taxon>
        <taxon>Arthropoda</taxon>
        <taxon>Hexapoda</taxon>
        <taxon>Insecta</taxon>
        <taxon>Pterygota</taxon>
        <taxon>Neoptera</taxon>
        <taxon>Endopterygota</taxon>
        <taxon>Hymenoptera</taxon>
        <taxon>Apocrita</taxon>
        <taxon>Ichneumonoidea</taxon>
        <taxon>Braconidae</taxon>
        <taxon>Microgastrinae</taxon>
        <taxon>Cotesia</taxon>
    </lineage>
</organism>
<proteinExistence type="predicted"/>
<keyword evidence="1" id="KW-1133">Transmembrane helix</keyword>
<keyword evidence="1" id="KW-0812">Transmembrane</keyword>
<evidence type="ECO:0000313" key="3">
    <source>
        <dbReference type="Proteomes" id="UP000826195"/>
    </source>
</evidence>
<keyword evidence="3" id="KW-1185">Reference proteome</keyword>
<accession>A0AAV7JAB6</accession>
<dbReference type="AlphaFoldDB" id="A0AAV7JAB6"/>
<comment type="caution">
    <text evidence="2">The sequence shown here is derived from an EMBL/GenBank/DDBJ whole genome shotgun (WGS) entry which is preliminary data.</text>
</comment>
<gene>
    <name evidence="2" type="ORF">KQX54_021876</name>
</gene>
<feature type="transmembrane region" description="Helical" evidence="1">
    <location>
        <begin position="65"/>
        <end position="86"/>
    </location>
</feature>
<dbReference type="EMBL" id="JAHXZJ010000001">
    <property type="protein sequence ID" value="KAH0569166.1"/>
    <property type="molecule type" value="Genomic_DNA"/>
</dbReference>
<dbReference type="Proteomes" id="UP000826195">
    <property type="component" value="Unassembled WGS sequence"/>
</dbReference>